<dbReference type="InterPro" id="IPR001214">
    <property type="entry name" value="SET_dom"/>
</dbReference>
<evidence type="ECO:0000256" key="1">
    <source>
        <dbReference type="ARBA" id="ARBA00004123"/>
    </source>
</evidence>
<feature type="region of interest" description="Disordered" evidence="9">
    <location>
        <begin position="955"/>
        <end position="981"/>
    </location>
</feature>
<dbReference type="AlphaFoldDB" id="A0A8H7F8E0"/>
<evidence type="ECO:0000256" key="6">
    <source>
        <dbReference type="ARBA" id="ARBA00022691"/>
    </source>
</evidence>
<evidence type="ECO:0000256" key="2">
    <source>
        <dbReference type="ARBA" id="ARBA00004286"/>
    </source>
</evidence>
<feature type="region of interest" description="Disordered" evidence="9">
    <location>
        <begin position="603"/>
        <end position="824"/>
    </location>
</feature>
<dbReference type="GO" id="GO:0005634">
    <property type="term" value="C:nucleus"/>
    <property type="evidence" value="ECO:0007669"/>
    <property type="project" value="UniProtKB-SubCell"/>
</dbReference>
<reference evidence="11 12" key="1">
    <citation type="journal article" name="Sci. Rep.">
        <title>Telomere-to-telomere assembled and centromere annotated genomes of the two main subspecies of the button mushroom Agaricus bisporus reveal especially polymorphic chromosome ends.</title>
        <authorList>
            <person name="Sonnenberg A.S.M."/>
            <person name="Sedaghat-Telgerd N."/>
            <person name="Lavrijssen B."/>
            <person name="Ohm R.A."/>
            <person name="Hendrickx P.M."/>
            <person name="Scholtmeijer K."/>
            <person name="Baars J.J.P."/>
            <person name="van Peer A."/>
        </authorList>
    </citation>
    <scope>NUCLEOTIDE SEQUENCE [LARGE SCALE GENOMIC DNA]</scope>
    <source>
        <strain evidence="11 12">H119_p4</strain>
    </source>
</reference>
<dbReference type="InterPro" id="IPR046341">
    <property type="entry name" value="SET_dom_sf"/>
</dbReference>
<feature type="compositionally biased region" description="Low complexity" evidence="9">
    <location>
        <begin position="761"/>
        <end position="770"/>
    </location>
</feature>
<dbReference type="Pfam" id="PF00856">
    <property type="entry name" value="SET"/>
    <property type="match status" value="1"/>
</dbReference>
<feature type="compositionally biased region" description="Polar residues" evidence="9">
    <location>
        <begin position="740"/>
        <end position="750"/>
    </location>
</feature>
<keyword evidence="7" id="KW-0156">Chromatin regulator</keyword>
<feature type="compositionally biased region" description="Low complexity" evidence="9">
    <location>
        <begin position="958"/>
        <end position="972"/>
    </location>
</feature>
<keyword evidence="4" id="KW-0489">Methyltransferase</keyword>
<dbReference type="GO" id="GO:0005694">
    <property type="term" value="C:chromosome"/>
    <property type="evidence" value="ECO:0007669"/>
    <property type="project" value="UniProtKB-SubCell"/>
</dbReference>
<evidence type="ECO:0000259" key="10">
    <source>
        <dbReference type="PROSITE" id="PS50280"/>
    </source>
</evidence>
<comment type="caution">
    <text evidence="11">The sequence shown here is derived from an EMBL/GenBank/DDBJ whole genome shotgun (WGS) entry which is preliminary data.</text>
</comment>
<dbReference type="EMBL" id="JABXXO010000003">
    <property type="protein sequence ID" value="KAF7782632.1"/>
    <property type="molecule type" value="Genomic_DNA"/>
</dbReference>
<evidence type="ECO:0000256" key="7">
    <source>
        <dbReference type="ARBA" id="ARBA00022853"/>
    </source>
</evidence>
<evidence type="ECO:0000313" key="11">
    <source>
        <dbReference type="EMBL" id="KAF7782632.1"/>
    </source>
</evidence>
<feature type="compositionally biased region" description="Acidic residues" evidence="9">
    <location>
        <begin position="353"/>
        <end position="363"/>
    </location>
</feature>
<feature type="compositionally biased region" description="Polar residues" evidence="9">
    <location>
        <begin position="660"/>
        <end position="687"/>
    </location>
</feature>
<evidence type="ECO:0000256" key="8">
    <source>
        <dbReference type="ARBA" id="ARBA00023242"/>
    </source>
</evidence>
<keyword evidence="5" id="KW-0808">Transferase</keyword>
<gene>
    <name evidence="11" type="ORF">Agabi119p4_2008</name>
</gene>
<feature type="domain" description="SET" evidence="10">
    <location>
        <begin position="130"/>
        <end position="252"/>
    </location>
</feature>
<accession>A0A8H7F8E0</accession>
<evidence type="ECO:0000256" key="5">
    <source>
        <dbReference type="ARBA" id="ARBA00022679"/>
    </source>
</evidence>
<dbReference type="SUPFAM" id="SSF82199">
    <property type="entry name" value="SET domain"/>
    <property type="match status" value="1"/>
</dbReference>
<feature type="region of interest" description="Disordered" evidence="9">
    <location>
        <begin position="272"/>
        <end position="495"/>
    </location>
</feature>
<dbReference type="SMART" id="SM00317">
    <property type="entry name" value="SET"/>
    <property type="match status" value="1"/>
</dbReference>
<evidence type="ECO:0000313" key="12">
    <source>
        <dbReference type="Proteomes" id="UP000629468"/>
    </source>
</evidence>
<comment type="subcellular location">
    <subcellularLocation>
        <location evidence="2">Chromosome</location>
    </subcellularLocation>
    <subcellularLocation>
        <location evidence="1">Nucleus</location>
    </subcellularLocation>
</comment>
<feature type="region of interest" description="Disordered" evidence="9">
    <location>
        <begin position="897"/>
        <end position="916"/>
    </location>
</feature>
<dbReference type="PANTHER" id="PTHR12977">
    <property type="entry name" value="SUPPRESSOR OF VARIEGATION 4-20-RELATED"/>
    <property type="match status" value="1"/>
</dbReference>
<feature type="compositionally biased region" description="Acidic residues" evidence="9">
    <location>
        <begin position="332"/>
        <end position="343"/>
    </location>
</feature>
<evidence type="ECO:0000256" key="3">
    <source>
        <dbReference type="ARBA" id="ARBA00022454"/>
    </source>
</evidence>
<dbReference type="PANTHER" id="PTHR12977:SF4">
    <property type="entry name" value="HISTONE-LYSINE N-METHYLTRANSFERASE KMT5B"/>
    <property type="match status" value="1"/>
</dbReference>
<dbReference type="Proteomes" id="UP000629468">
    <property type="component" value="Unassembled WGS sequence"/>
</dbReference>
<dbReference type="PROSITE" id="PS50280">
    <property type="entry name" value="SET"/>
    <property type="match status" value="1"/>
</dbReference>
<keyword evidence="8" id="KW-0539">Nucleus</keyword>
<dbReference type="Gene3D" id="1.10.10.1700">
    <property type="entry name" value="Histone-lysine N-methyltransferase"/>
    <property type="match status" value="1"/>
</dbReference>
<dbReference type="GO" id="GO:0032259">
    <property type="term" value="P:methylation"/>
    <property type="evidence" value="ECO:0007669"/>
    <property type="project" value="UniProtKB-KW"/>
</dbReference>
<organism evidence="11 12">
    <name type="scientific">Agaricus bisporus var. burnettii</name>
    <dbReference type="NCBI Taxonomy" id="192524"/>
    <lineage>
        <taxon>Eukaryota</taxon>
        <taxon>Fungi</taxon>
        <taxon>Dikarya</taxon>
        <taxon>Basidiomycota</taxon>
        <taxon>Agaricomycotina</taxon>
        <taxon>Agaricomycetes</taxon>
        <taxon>Agaricomycetidae</taxon>
        <taxon>Agaricales</taxon>
        <taxon>Agaricineae</taxon>
        <taxon>Agaricaceae</taxon>
        <taxon>Agaricus</taxon>
    </lineage>
</organism>
<feature type="region of interest" description="Disordered" evidence="9">
    <location>
        <begin position="863"/>
        <end position="891"/>
    </location>
</feature>
<protein>
    <recommendedName>
        <fullName evidence="10">SET domain-containing protein</fullName>
    </recommendedName>
</protein>
<feature type="compositionally biased region" description="Low complexity" evidence="9">
    <location>
        <begin position="394"/>
        <end position="417"/>
    </location>
</feature>
<sequence length="1039" mass="114924">MAPANQNAAHTPAPLVWRPTKIMNMRDLSNDDDFISHLLVEKLGTGAVPLYVHKMDPIRRLPKTDSQELLQIVRRLVLSKGTVQNSVRQAVDDLLRLPALRYYLKSYTQKQINAFATHASRYFELYHPSGSIEIAHTSRYSHKTGKSELCILATRYMAPGTVITELKGSMANLTDEEDRDLKRASMRNGDIRRDFSVIHSKSMKKNHLFLGPARFVNHDCNFNCELFREGRYITFRVLRPINIGEEITAHYGDGYFGRKNRHCLCETCEKKGRGGYAPDQDDEIAEPSDSSSNSDSDSDSEAPAPEAEVKVPLNVNERRTRRGVYAVVTREEDTDESESEEDNTIPLANAEDIPADGEIELTTEVDSASELTSLTPSVPPDPPARQELSTPEPLGRASSSLSSLSSAGEASSRSNSGTPFRSINSTRNQMAQEVVAGQDQHKSLRKSLTPATPSKRLTRSASALLIVEKDKGKGKASKSATPAETPKNSRLSVARSDIVQVKKEDSEARVLRARPAPSIAPEARKATSNPDVQRGADGKILPTCATCSNILPLISVDSKVVWGLGFENGKKKKKHDCPRCMRHFAIYNQPWPRRVPAHGTAFSVTPREESTPSDSNKRVNPKTLPVLDRKLADAVSAGKRSRREDSREEEPVPKRRKMDTTSSAVLKPKQTSSSVTRMNKSTPSAPTASDKMSPALSKSSIESPSELKRKRGRPRLSDKLLNSAPIVKAEETATHIPPKSSFSQPRNTNGRFGRKDTLLKAQQRAARAAAGVDGSSPPRKERPQPHPTRSSPRKKRAIEDLTNDDEESLRHQSPFNEDRDEEELLPLQRVLPRRGLNFKGASLVSNPNPLRFALQAWANPVLRGETSSSEDDQGPETPEDHYSPPPLSILDFEQDEHDFPMSAPPLPRAPLTHKPSPLTFAKRRWASTSLSPLEDDSKSSEPRRPFVMEQAGQNFANEINSESISTPTSPISDNLSYPSNTSSEDEAAMELVHVYPVVSKSHHVVPKSMQFCSHAFTSTTTPTFIHAGWDDTYSDASDV</sequence>
<keyword evidence="3" id="KW-0158">Chromosome</keyword>
<dbReference type="Gene3D" id="2.170.270.10">
    <property type="entry name" value="SET domain"/>
    <property type="match status" value="1"/>
</dbReference>
<evidence type="ECO:0000256" key="9">
    <source>
        <dbReference type="SAM" id="MobiDB-lite"/>
    </source>
</evidence>
<dbReference type="GO" id="GO:0042799">
    <property type="term" value="F:histone H4K20 methyltransferase activity"/>
    <property type="evidence" value="ECO:0007669"/>
    <property type="project" value="TreeGrafter"/>
</dbReference>
<dbReference type="CDD" id="cd10524">
    <property type="entry name" value="SET_Suv4-20-like"/>
    <property type="match status" value="1"/>
</dbReference>
<feature type="compositionally biased region" description="Basic and acidic residues" evidence="9">
    <location>
        <begin position="642"/>
        <end position="653"/>
    </location>
</feature>
<proteinExistence type="predicted"/>
<feature type="compositionally biased region" description="Polar residues" evidence="9">
    <location>
        <begin position="418"/>
        <end position="431"/>
    </location>
</feature>
<name>A0A8H7F8E0_AGABI</name>
<feature type="compositionally biased region" description="Low complexity" evidence="9">
    <location>
        <begin position="287"/>
        <end position="306"/>
    </location>
</feature>
<evidence type="ECO:0000256" key="4">
    <source>
        <dbReference type="ARBA" id="ARBA00022603"/>
    </source>
</evidence>
<dbReference type="InterPro" id="IPR041938">
    <property type="entry name" value="Hist-Lys_N-MTase_N"/>
</dbReference>
<feature type="compositionally biased region" description="Polar residues" evidence="9">
    <location>
        <begin position="364"/>
        <end position="376"/>
    </location>
</feature>
<dbReference type="InterPro" id="IPR039977">
    <property type="entry name" value="Suv4-20/Set9"/>
</dbReference>
<keyword evidence="6" id="KW-0949">S-adenosyl-L-methionine</keyword>
<feature type="region of interest" description="Disordered" evidence="9">
    <location>
        <begin position="923"/>
        <end position="942"/>
    </location>
</feature>